<dbReference type="RefSeq" id="WP_226748433.1">
    <property type="nucleotide sequence ID" value="NZ_JAJATZ010000004.1"/>
</dbReference>
<sequence length="93" mass="9776">MRAFLILGLLTLTACTQPPAMVGPITPQAAAAPFPQLQPLAPLLAQAQAPGRVNAQTAADLGSDADRLRRRAAALRGPVVAPDTRARMQRSIR</sequence>
<keyword evidence="3" id="KW-1185">Reference proteome</keyword>
<keyword evidence="1" id="KW-0732">Signal</keyword>
<evidence type="ECO:0000313" key="2">
    <source>
        <dbReference type="EMBL" id="MCB5199772.1"/>
    </source>
</evidence>
<accession>A0ABS8BVQ0</accession>
<dbReference type="EMBL" id="JAJATZ010000004">
    <property type="protein sequence ID" value="MCB5199772.1"/>
    <property type="molecule type" value="Genomic_DNA"/>
</dbReference>
<protein>
    <submittedName>
        <fullName evidence="2">Uncharacterized protein</fullName>
    </submittedName>
</protein>
<evidence type="ECO:0000313" key="3">
    <source>
        <dbReference type="Proteomes" id="UP001138961"/>
    </source>
</evidence>
<organism evidence="2 3">
    <name type="scientific">Loktanella gaetbuli</name>
    <dbReference type="NCBI Taxonomy" id="2881335"/>
    <lineage>
        <taxon>Bacteria</taxon>
        <taxon>Pseudomonadati</taxon>
        <taxon>Pseudomonadota</taxon>
        <taxon>Alphaproteobacteria</taxon>
        <taxon>Rhodobacterales</taxon>
        <taxon>Roseobacteraceae</taxon>
        <taxon>Loktanella</taxon>
    </lineage>
</organism>
<proteinExistence type="predicted"/>
<evidence type="ECO:0000256" key="1">
    <source>
        <dbReference type="SAM" id="SignalP"/>
    </source>
</evidence>
<comment type="caution">
    <text evidence="2">The sequence shown here is derived from an EMBL/GenBank/DDBJ whole genome shotgun (WGS) entry which is preliminary data.</text>
</comment>
<dbReference type="Proteomes" id="UP001138961">
    <property type="component" value="Unassembled WGS sequence"/>
</dbReference>
<reference evidence="2" key="1">
    <citation type="submission" date="2021-10" db="EMBL/GenBank/DDBJ databases">
        <title>Loktanella gaetbuli sp. nov., isolated from a tidal flat.</title>
        <authorList>
            <person name="Park S."/>
            <person name="Yoon J.-H."/>
        </authorList>
    </citation>
    <scope>NUCLEOTIDE SEQUENCE</scope>
    <source>
        <strain evidence="2">TSTF-M6</strain>
    </source>
</reference>
<gene>
    <name evidence="2" type="ORF">LGQ03_11030</name>
</gene>
<feature type="signal peptide" evidence="1">
    <location>
        <begin position="1"/>
        <end position="20"/>
    </location>
</feature>
<dbReference type="PROSITE" id="PS51257">
    <property type="entry name" value="PROKAR_LIPOPROTEIN"/>
    <property type="match status" value="1"/>
</dbReference>
<name>A0ABS8BVQ0_9RHOB</name>
<feature type="chain" id="PRO_5045487439" evidence="1">
    <location>
        <begin position="21"/>
        <end position="93"/>
    </location>
</feature>